<keyword evidence="2" id="KW-0540">Nuclease</keyword>
<dbReference type="Gramene" id="Ma03_t30050.1">
    <property type="protein sequence ID" value="Ma03_p30050.1"/>
    <property type="gene ID" value="Ma03_g30050"/>
</dbReference>
<dbReference type="SUPFAM" id="SSF103256">
    <property type="entry name" value="Hypothetical protein TM0160"/>
    <property type="match status" value="1"/>
</dbReference>
<accession>A0A804IHW9</accession>
<evidence type="ECO:0000256" key="3">
    <source>
        <dbReference type="ARBA" id="ARBA00025428"/>
    </source>
</evidence>
<keyword evidence="2" id="KW-0378">Hydrolase</keyword>
<evidence type="ECO:0000256" key="2">
    <source>
        <dbReference type="ARBA" id="ARBA00022722"/>
    </source>
</evidence>
<dbReference type="GO" id="GO:0016567">
    <property type="term" value="P:protein ubiquitination"/>
    <property type="evidence" value="ECO:0000318"/>
    <property type="project" value="GO_Central"/>
</dbReference>
<dbReference type="PROSITE" id="PS51658">
    <property type="entry name" value="BFN"/>
    <property type="match status" value="1"/>
</dbReference>
<comment type="similarity">
    <text evidence="1">Belongs to the bifunctional nuclease family.</text>
</comment>
<comment type="function">
    <text evidence="3">Bifunctional nuclease with both RNase and DNase activities. Involved in basal defense response. Participates in abscisic acid-derived callose deposition following infection by a necrotrophic pathogen.</text>
</comment>
<dbReference type="PANTHER" id="PTHR15160:SF3">
    <property type="entry name" value="BIFUNCTIONAL NUCLEASE 1"/>
    <property type="match status" value="1"/>
</dbReference>
<dbReference type="EnsemblPlants" id="Ma03_t30050.1">
    <property type="protein sequence ID" value="Ma03_p30050.1"/>
    <property type="gene ID" value="Ma03_g30050"/>
</dbReference>
<dbReference type="EMBL" id="HG996468">
    <property type="protein sequence ID" value="CAG1851704.1"/>
    <property type="molecule type" value="Genomic_DNA"/>
</dbReference>
<dbReference type="OMA" id="TYLPRIY"/>
<name>A0A804IHW9_MUSAM</name>
<organism evidence="6 7">
    <name type="scientific">Musa acuminata subsp. malaccensis</name>
    <name type="common">Wild banana</name>
    <name type="synonym">Musa malaccensis</name>
    <dbReference type="NCBI Taxonomy" id="214687"/>
    <lineage>
        <taxon>Eukaryota</taxon>
        <taxon>Viridiplantae</taxon>
        <taxon>Streptophyta</taxon>
        <taxon>Embryophyta</taxon>
        <taxon>Tracheophyta</taxon>
        <taxon>Spermatophyta</taxon>
        <taxon>Magnoliopsida</taxon>
        <taxon>Liliopsida</taxon>
        <taxon>Zingiberales</taxon>
        <taxon>Musaceae</taxon>
        <taxon>Musa</taxon>
    </lineage>
</organism>
<protein>
    <submittedName>
        <fullName evidence="5">(wild Malaysian banana) hypothetical protein</fullName>
    </submittedName>
</protein>
<dbReference type="InterPro" id="IPR036104">
    <property type="entry name" value="BFN_sf"/>
</dbReference>
<reference evidence="6" key="2">
    <citation type="submission" date="2021-05" db="UniProtKB">
        <authorList>
            <consortium name="EnsemblPlants"/>
        </authorList>
    </citation>
    <scope>IDENTIFICATION</scope>
    <source>
        <strain evidence="6">subsp. malaccensis</strain>
    </source>
</reference>
<dbReference type="InParanoid" id="A0A804IHW9"/>
<reference evidence="5" key="1">
    <citation type="submission" date="2021-03" db="EMBL/GenBank/DDBJ databases">
        <authorList>
            <consortium name="Genoscope - CEA"/>
            <person name="William W."/>
        </authorList>
    </citation>
    <scope>NUCLEOTIDE SEQUENCE</scope>
    <source>
        <strain evidence="5">Doubled-haploid Pahang</strain>
    </source>
</reference>
<evidence type="ECO:0000313" key="6">
    <source>
        <dbReference type="EnsemblPlants" id="Ma03_p30050.1"/>
    </source>
</evidence>
<sequence length="131" mass="15258">MLLLADHHHDHTFSKIFIDVGNEKKTISFDLRPSDAINMTVQCKVPIQVDRNLVYSDRMRVVKPSKLTMQAPQSDGMLCDVDRPDGQPCFETEEFNLIQNMLTAAVEERYLDAAQWRDQLHQLRSNRKNWT</sequence>
<evidence type="ECO:0000256" key="1">
    <source>
        <dbReference type="ARBA" id="ARBA00009095"/>
    </source>
</evidence>
<feature type="domain" description="BFN" evidence="4">
    <location>
        <begin position="1"/>
        <end position="61"/>
    </location>
</feature>
<evidence type="ECO:0000259" key="4">
    <source>
        <dbReference type="PROSITE" id="PS51658"/>
    </source>
</evidence>
<dbReference type="AlphaFoldDB" id="A0A804IHW9"/>
<dbReference type="Gene3D" id="3.10.690.10">
    <property type="entry name" value="Bifunctional nuclease domain"/>
    <property type="match status" value="1"/>
</dbReference>
<keyword evidence="7" id="KW-1185">Reference proteome</keyword>
<evidence type="ECO:0000313" key="7">
    <source>
        <dbReference type="Proteomes" id="UP000012960"/>
    </source>
</evidence>
<dbReference type="GO" id="GO:0005634">
    <property type="term" value="C:nucleus"/>
    <property type="evidence" value="ECO:0000318"/>
    <property type="project" value="GO_Central"/>
</dbReference>
<dbReference type="Proteomes" id="UP000012960">
    <property type="component" value="Unplaced"/>
</dbReference>
<dbReference type="Pfam" id="PF02577">
    <property type="entry name" value="BFN_dom"/>
    <property type="match status" value="1"/>
</dbReference>
<dbReference type="GO" id="GO:0004518">
    <property type="term" value="F:nuclease activity"/>
    <property type="evidence" value="ECO:0007669"/>
    <property type="project" value="UniProtKB-UniRule"/>
</dbReference>
<gene>
    <name evidence="5" type="ORF">GSMUA_188620.1</name>
</gene>
<dbReference type="InterPro" id="IPR003729">
    <property type="entry name" value="Bi_nuclease_dom"/>
</dbReference>
<proteinExistence type="inferred from homology"/>
<evidence type="ECO:0000313" key="5">
    <source>
        <dbReference type="EMBL" id="CAG1851704.1"/>
    </source>
</evidence>
<dbReference type="PANTHER" id="PTHR15160">
    <property type="entry name" value="VON HIPPEL-LINDAU PROTEIN"/>
    <property type="match status" value="1"/>
</dbReference>
<dbReference type="GO" id="GO:0030891">
    <property type="term" value="C:VCB complex"/>
    <property type="evidence" value="ECO:0000318"/>
    <property type="project" value="GO_Central"/>
</dbReference>